<accession>A7TQK2</accession>
<dbReference type="KEGG" id="vpo:Kpol_463p16"/>
<dbReference type="InParanoid" id="A7TQK2"/>
<feature type="region of interest" description="Disordered" evidence="5">
    <location>
        <begin position="742"/>
        <end position="765"/>
    </location>
</feature>
<dbReference type="AlphaFoldDB" id="A7TQK2"/>
<dbReference type="Gene3D" id="4.10.1000.10">
    <property type="entry name" value="Zinc finger, CCCH-type"/>
    <property type="match status" value="1"/>
</dbReference>
<dbReference type="SMART" id="SM00356">
    <property type="entry name" value="ZnF_C3H1"/>
    <property type="match status" value="3"/>
</dbReference>
<evidence type="ECO:0000256" key="5">
    <source>
        <dbReference type="SAM" id="MobiDB-lite"/>
    </source>
</evidence>
<proteinExistence type="predicted"/>
<gene>
    <name evidence="7" type="ORF">Kpol_463p16</name>
</gene>
<keyword evidence="3 4" id="KW-0862">Zinc</keyword>
<evidence type="ECO:0000313" key="7">
    <source>
        <dbReference type="EMBL" id="EDO15466.1"/>
    </source>
</evidence>
<dbReference type="HOGENOM" id="CLU_364932_0_0_1"/>
<dbReference type="GO" id="GO:0008270">
    <property type="term" value="F:zinc ion binding"/>
    <property type="evidence" value="ECO:0007669"/>
    <property type="project" value="UniProtKB-KW"/>
</dbReference>
<feature type="zinc finger region" description="C3H1-type" evidence="4">
    <location>
        <begin position="505"/>
        <end position="532"/>
    </location>
</feature>
<keyword evidence="1 4" id="KW-0479">Metal-binding</keyword>
<feature type="domain" description="C3H1-type" evidence="6">
    <location>
        <begin position="505"/>
        <end position="532"/>
    </location>
</feature>
<feature type="zinc finger region" description="C3H1-type" evidence="4">
    <location>
        <begin position="604"/>
        <end position="632"/>
    </location>
</feature>
<feature type="compositionally biased region" description="Polar residues" evidence="5">
    <location>
        <begin position="746"/>
        <end position="756"/>
    </location>
</feature>
<evidence type="ECO:0000313" key="8">
    <source>
        <dbReference type="Proteomes" id="UP000000267"/>
    </source>
</evidence>
<dbReference type="EMBL" id="DS480459">
    <property type="protein sequence ID" value="EDO15466.1"/>
    <property type="molecule type" value="Genomic_DNA"/>
</dbReference>
<dbReference type="Proteomes" id="UP000000267">
    <property type="component" value="Unassembled WGS sequence"/>
</dbReference>
<organism evidence="8">
    <name type="scientific">Vanderwaltozyma polyspora (strain ATCC 22028 / DSM 70294 / BCRC 21397 / CBS 2163 / NBRC 10782 / NRRL Y-8283 / UCD 57-17)</name>
    <name type="common">Kluyveromyces polysporus</name>
    <dbReference type="NCBI Taxonomy" id="436907"/>
    <lineage>
        <taxon>Eukaryota</taxon>
        <taxon>Fungi</taxon>
        <taxon>Dikarya</taxon>
        <taxon>Ascomycota</taxon>
        <taxon>Saccharomycotina</taxon>
        <taxon>Saccharomycetes</taxon>
        <taxon>Saccharomycetales</taxon>
        <taxon>Saccharomycetaceae</taxon>
        <taxon>Vanderwaltozyma</taxon>
    </lineage>
</organism>
<dbReference type="eggNOG" id="KOG1492">
    <property type="taxonomic scope" value="Eukaryota"/>
</dbReference>
<dbReference type="OMA" id="YLNISHM"/>
<dbReference type="SUPFAM" id="SSF90229">
    <property type="entry name" value="CCCH zinc finger"/>
    <property type="match status" value="1"/>
</dbReference>
<dbReference type="STRING" id="436907.A7TQK2"/>
<dbReference type="InterPro" id="IPR000571">
    <property type="entry name" value="Znf_CCCH"/>
</dbReference>
<dbReference type="RefSeq" id="XP_001643324.1">
    <property type="nucleotide sequence ID" value="XM_001643274.1"/>
</dbReference>
<dbReference type="PROSITE" id="PS50103">
    <property type="entry name" value="ZF_C3H1"/>
    <property type="match status" value="2"/>
</dbReference>
<evidence type="ECO:0000256" key="3">
    <source>
        <dbReference type="ARBA" id="ARBA00022833"/>
    </source>
</evidence>
<evidence type="ECO:0000256" key="4">
    <source>
        <dbReference type="PROSITE-ProRule" id="PRU00723"/>
    </source>
</evidence>
<evidence type="ECO:0000259" key="6">
    <source>
        <dbReference type="PROSITE" id="PS50103"/>
    </source>
</evidence>
<feature type="domain" description="C3H1-type" evidence="6">
    <location>
        <begin position="604"/>
        <end position="632"/>
    </location>
</feature>
<evidence type="ECO:0000256" key="1">
    <source>
        <dbReference type="ARBA" id="ARBA00022723"/>
    </source>
</evidence>
<evidence type="ECO:0000256" key="2">
    <source>
        <dbReference type="ARBA" id="ARBA00022771"/>
    </source>
</evidence>
<sequence length="765" mass="86636">MAPIKRKRGSTAESAKPNLPLDTLLFLVGDLENNIDAYLNEYPDSEASGDESVNIDAIVHDLPLKEHDNNEEYNNATGSEEPLPKKQRVISAEKDSILDVAPHSTVSQDEELIVIPRDRNNNISSEEVLPQPVMSSGVQEQTDESPVQKNIITVTAEQVVNKEFKDNSEITTAAVQNKSDDQSNATIDMVSEPKVDETIDMKPEPIADETTASQPIIESVPILTSRVAMEPTKPNEEIPKDVSVKEIIQQPSTNELPKNLGENEPVDNTTNEVSISQQKPTRTILSFSTQNYLDDDTPIVSTYIQRELPTNNENFSSNTVEKDTSSIEIISKKPVISDVVIPKGPASQTGINKTNITQVNTLDEKDHAALGGEITMKLHKIFIKWRSIWSYIKEKSYCDLCPIGSGSTFMGLFFIEFPGEKIIPVSLTHSDYLLTLDYEEEFLELVSSYHYHPLDFKIYIKWIKAYKGLAATDQGDTILFNSGTYNFNHKTRVYELVRVRHDLISNYIAVCPNFVKYGQCFNNHCKLDHDDQVIALCRRNYSTRTCGDTQCLMNHNLKFNPYIVPDCMKYLTGTCKHKYGYENYHRNGDSCIYIHSKEVNPYREYPYPVCRQFAILGFCARGIHCLFKHLKDCPDFKVGAPCLIPRCNYIHKGSPSDPTMSGALLSDAAFKIPKLSLISYSIEKDDDTYYGERYRSMNQFQEEQSLYSRISFDPAVQYGSNSNNPKTRKLTIEERIGIPSKRDNYRSATKSRNNLDPMNRDFISL</sequence>
<name>A7TQK2_VANPO</name>
<protein>
    <recommendedName>
        <fullName evidence="6">C3H1-type domain-containing protein</fullName>
    </recommendedName>
</protein>
<keyword evidence="2 4" id="KW-0863">Zinc-finger</keyword>
<dbReference type="GeneID" id="5543534"/>
<reference evidence="7 8" key="1">
    <citation type="journal article" date="2007" name="Proc. Natl. Acad. Sci. U.S.A.">
        <title>Independent sorting-out of thousands of duplicated gene pairs in two yeast species descended from a whole-genome duplication.</title>
        <authorList>
            <person name="Scannell D.R."/>
            <person name="Frank A.C."/>
            <person name="Conant G.C."/>
            <person name="Byrne K.P."/>
            <person name="Woolfit M."/>
            <person name="Wolfe K.H."/>
        </authorList>
    </citation>
    <scope>NUCLEOTIDE SEQUENCE [LARGE SCALE GENOMIC DNA]</scope>
    <source>
        <strain evidence="8">ATCC 22028 / DSM 70294 / BCRC 21397 / CBS 2163 / NBRC 10782 / NRRL Y-8283 / UCD 57-17</strain>
    </source>
</reference>
<dbReference type="InterPro" id="IPR036855">
    <property type="entry name" value="Znf_CCCH_sf"/>
</dbReference>
<dbReference type="OrthoDB" id="410307at2759"/>
<keyword evidence="8" id="KW-1185">Reference proteome</keyword>